<gene>
    <name evidence="2" type="ORF">QBC37DRAFT_403542</name>
</gene>
<accession>A0AAN6Y570</accession>
<reference evidence="2" key="2">
    <citation type="submission" date="2023-05" db="EMBL/GenBank/DDBJ databases">
        <authorList>
            <consortium name="Lawrence Berkeley National Laboratory"/>
            <person name="Steindorff A."/>
            <person name="Hensen N."/>
            <person name="Bonometti L."/>
            <person name="Westerberg I."/>
            <person name="Brannstrom I.O."/>
            <person name="Guillou S."/>
            <person name="Cros-Aarteil S."/>
            <person name="Calhoun S."/>
            <person name="Haridas S."/>
            <person name="Kuo A."/>
            <person name="Mondo S."/>
            <person name="Pangilinan J."/>
            <person name="Riley R."/>
            <person name="Labutti K."/>
            <person name="Andreopoulos B."/>
            <person name="Lipzen A."/>
            <person name="Chen C."/>
            <person name="Yanf M."/>
            <person name="Daum C."/>
            <person name="Ng V."/>
            <person name="Clum A."/>
            <person name="Ohm R."/>
            <person name="Martin F."/>
            <person name="Silar P."/>
            <person name="Natvig D."/>
            <person name="Lalanne C."/>
            <person name="Gautier V."/>
            <person name="Ament-Velasquez S.L."/>
            <person name="Kruys A."/>
            <person name="Hutchinson M.I."/>
            <person name="Powell A.J."/>
            <person name="Barry K."/>
            <person name="Miller A.N."/>
            <person name="Grigoriev I.V."/>
            <person name="Debuchy R."/>
            <person name="Gladieux P."/>
            <person name="Thoren M.H."/>
            <person name="Johannesson H."/>
        </authorList>
    </citation>
    <scope>NUCLEOTIDE SEQUENCE</scope>
    <source>
        <strain evidence="2">PSN293</strain>
    </source>
</reference>
<keyword evidence="3" id="KW-1185">Reference proteome</keyword>
<evidence type="ECO:0000313" key="3">
    <source>
        <dbReference type="Proteomes" id="UP001301769"/>
    </source>
</evidence>
<organism evidence="2 3">
    <name type="scientific">Rhypophila decipiens</name>
    <dbReference type="NCBI Taxonomy" id="261697"/>
    <lineage>
        <taxon>Eukaryota</taxon>
        <taxon>Fungi</taxon>
        <taxon>Dikarya</taxon>
        <taxon>Ascomycota</taxon>
        <taxon>Pezizomycotina</taxon>
        <taxon>Sordariomycetes</taxon>
        <taxon>Sordariomycetidae</taxon>
        <taxon>Sordariales</taxon>
        <taxon>Naviculisporaceae</taxon>
        <taxon>Rhypophila</taxon>
    </lineage>
</organism>
<dbReference type="EMBL" id="MU858178">
    <property type="protein sequence ID" value="KAK4210317.1"/>
    <property type="molecule type" value="Genomic_DNA"/>
</dbReference>
<sequence>METHTAELAVRRMFQTITDTSPKIKHPVFDMAFSSLDNTERLVHAISPQFAPGIWEFLEGPTVPTRGIFKALPSYEDVLKDLQQDEDTSDDDDPRHLKPSKTVDHSRQG</sequence>
<feature type="region of interest" description="Disordered" evidence="1">
    <location>
        <begin position="82"/>
        <end position="109"/>
    </location>
</feature>
<evidence type="ECO:0000256" key="1">
    <source>
        <dbReference type="SAM" id="MobiDB-lite"/>
    </source>
</evidence>
<protein>
    <submittedName>
        <fullName evidence="2">Uncharacterized protein</fullName>
    </submittedName>
</protein>
<proteinExistence type="predicted"/>
<dbReference type="AlphaFoldDB" id="A0AAN6Y570"/>
<comment type="caution">
    <text evidence="2">The sequence shown here is derived from an EMBL/GenBank/DDBJ whole genome shotgun (WGS) entry which is preliminary data.</text>
</comment>
<evidence type="ECO:0000313" key="2">
    <source>
        <dbReference type="EMBL" id="KAK4210317.1"/>
    </source>
</evidence>
<dbReference type="Proteomes" id="UP001301769">
    <property type="component" value="Unassembled WGS sequence"/>
</dbReference>
<name>A0AAN6Y570_9PEZI</name>
<feature type="compositionally biased region" description="Basic and acidic residues" evidence="1">
    <location>
        <begin position="93"/>
        <end position="109"/>
    </location>
</feature>
<reference evidence="2" key="1">
    <citation type="journal article" date="2023" name="Mol. Phylogenet. Evol.">
        <title>Genome-scale phylogeny and comparative genomics of the fungal order Sordariales.</title>
        <authorList>
            <person name="Hensen N."/>
            <person name="Bonometti L."/>
            <person name="Westerberg I."/>
            <person name="Brannstrom I.O."/>
            <person name="Guillou S."/>
            <person name="Cros-Aarteil S."/>
            <person name="Calhoun S."/>
            <person name="Haridas S."/>
            <person name="Kuo A."/>
            <person name="Mondo S."/>
            <person name="Pangilinan J."/>
            <person name="Riley R."/>
            <person name="LaButti K."/>
            <person name="Andreopoulos B."/>
            <person name="Lipzen A."/>
            <person name="Chen C."/>
            <person name="Yan M."/>
            <person name="Daum C."/>
            <person name="Ng V."/>
            <person name="Clum A."/>
            <person name="Steindorff A."/>
            <person name="Ohm R.A."/>
            <person name="Martin F."/>
            <person name="Silar P."/>
            <person name="Natvig D.O."/>
            <person name="Lalanne C."/>
            <person name="Gautier V."/>
            <person name="Ament-Velasquez S.L."/>
            <person name="Kruys A."/>
            <person name="Hutchinson M.I."/>
            <person name="Powell A.J."/>
            <person name="Barry K."/>
            <person name="Miller A.N."/>
            <person name="Grigoriev I.V."/>
            <person name="Debuchy R."/>
            <person name="Gladieux P."/>
            <person name="Hiltunen Thoren M."/>
            <person name="Johannesson H."/>
        </authorList>
    </citation>
    <scope>NUCLEOTIDE SEQUENCE</scope>
    <source>
        <strain evidence="2">PSN293</strain>
    </source>
</reference>